<name>A0AAV6V486_9ARAC</name>
<feature type="region of interest" description="Disordered" evidence="21">
    <location>
        <begin position="34"/>
        <end position="75"/>
    </location>
</feature>
<keyword evidence="8" id="KW-0967">Endosome</keyword>
<evidence type="ECO:0000256" key="2">
    <source>
        <dbReference type="ARBA" id="ARBA00004158"/>
    </source>
</evidence>
<comment type="function">
    <text evidence="16">Plays a role in short-term synaptic plasticity in a subset of GABAergic neurons in the brain.</text>
</comment>
<protein>
    <recommendedName>
        <fullName evidence="18">Lysosome-associated membrane glycoprotein 5</fullName>
    </recommendedName>
    <alternativeName>
        <fullName evidence="19">Lysosome-associated membrane protein 5</fullName>
    </alternativeName>
</protein>
<dbReference type="PROSITE" id="PS51407">
    <property type="entry name" value="LAMP_3"/>
    <property type="match status" value="1"/>
</dbReference>
<organism evidence="26 27">
    <name type="scientific">Oedothorax gibbosus</name>
    <dbReference type="NCBI Taxonomy" id="931172"/>
    <lineage>
        <taxon>Eukaryota</taxon>
        <taxon>Metazoa</taxon>
        <taxon>Ecdysozoa</taxon>
        <taxon>Arthropoda</taxon>
        <taxon>Chelicerata</taxon>
        <taxon>Arachnida</taxon>
        <taxon>Araneae</taxon>
        <taxon>Araneomorphae</taxon>
        <taxon>Entelegynae</taxon>
        <taxon>Araneoidea</taxon>
        <taxon>Linyphiidae</taxon>
        <taxon>Erigoninae</taxon>
        <taxon>Oedothorax</taxon>
    </lineage>
</organism>
<feature type="chain" id="PRO_5043395044" description="Lysosome-associated membrane glycoprotein 5" evidence="23">
    <location>
        <begin position="20"/>
        <end position="327"/>
    </location>
</feature>
<dbReference type="Pfam" id="PF01299">
    <property type="entry name" value="Lamp2-like_luminal"/>
    <property type="match status" value="1"/>
</dbReference>
<dbReference type="PANTHER" id="PTHR11506">
    <property type="entry name" value="LYSOSOME-ASSOCIATED MEMBRANE GLYCOPROTEIN"/>
    <property type="match status" value="1"/>
</dbReference>
<keyword evidence="6 20" id="KW-0812">Transmembrane</keyword>
<keyword evidence="20" id="KW-1015">Disulfide bond</keyword>
<feature type="domain" description="Lysosome-associated membrane glycoprotein 2-like transmembrane" evidence="25">
    <location>
        <begin position="293"/>
        <end position="325"/>
    </location>
</feature>
<dbReference type="PRINTS" id="PR00336">
    <property type="entry name" value="LYSASSOCTDMP"/>
</dbReference>
<comment type="subcellular location">
    <subcellularLocation>
        <location evidence="4">Cell projection</location>
        <location evidence="4">Dendrite</location>
    </subcellularLocation>
    <subcellularLocation>
        <location evidence="17">Cell projection</location>
        <location evidence="17">Growth cone membrane</location>
        <topology evidence="17">Single-pass type I membrane protein</topology>
    </subcellularLocation>
    <subcellularLocation>
        <location evidence="15">Cytoplasmic vesicle</location>
        <location evidence="15">Secretory vesicle</location>
        <location evidence="15">Synaptic vesicle membrane</location>
        <topology evidence="15">Single-pass type I membrane protein</topology>
    </subcellularLocation>
    <subcellularLocation>
        <location evidence="2">Early endosome membrane</location>
        <topology evidence="2">Single-pass type I membrane protein</topology>
    </subcellularLocation>
    <subcellularLocation>
        <location evidence="1">Endoplasmic reticulum-Golgi intermediate compartment membrane</location>
        <topology evidence="1">Single-pass type I membrane protein</topology>
    </subcellularLocation>
    <subcellularLocation>
        <location evidence="20">Membrane</location>
        <topology evidence="20">Single-pass type I membrane protein</topology>
    </subcellularLocation>
    <subcellularLocation>
        <location evidence="3">Recycling endosome</location>
    </subcellularLocation>
</comment>
<keyword evidence="27" id="KW-1185">Reference proteome</keyword>
<comment type="caution">
    <text evidence="26">The sequence shown here is derived from an EMBL/GenBank/DDBJ whole genome shotgun (WGS) entry which is preliminary data.</text>
</comment>
<dbReference type="Pfam" id="PF21222">
    <property type="entry name" value="Lamp2_2nd"/>
    <property type="match status" value="1"/>
</dbReference>
<evidence type="ECO:0000256" key="9">
    <source>
        <dbReference type="ARBA" id="ARBA00022989"/>
    </source>
</evidence>
<keyword evidence="11 20" id="KW-0472">Membrane</keyword>
<keyword evidence="10" id="KW-0770">Synapse</keyword>
<accession>A0AAV6V486</accession>
<evidence type="ECO:0000256" key="20">
    <source>
        <dbReference type="PROSITE-ProRule" id="PRU00740"/>
    </source>
</evidence>
<evidence type="ECO:0000256" key="5">
    <source>
        <dbReference type="ARBA" id="ARBA00009644"/>
    </source>
</evidence>
<proteinExistence type="inferred from homology"/>
<dbReference type="Gene3D" id="2.40.160.110">
    <property type="match status" value="1"/>
</dbReference>
<evidence type="ECO:0000256" key="23">
    <source>
        <dbReference type="SAM" id="SignalP"/>
    </source>
</evidence>
<evidence type="ECO:0000256" key="8">
    <source>
        <dbReference type="ARBA" id="ARBA00022753"/>
    </source>
</evidence>
<keyword evidence="12" id="KW-0325">Glycoprotein</keyword>
<gene>
    <name evidence="26" type="ORF">JTE90_001297</name>
</gene>
<dbReference type="InterPro" id="IPR002000">
    <property type="entry name" value="Lysosome-assoc_membr_glycop"/>
</dbReference>
<evidence type="ECO:0000256" key="6">
    <source>
        <dbReference type="ARBA" id="ARBA00022692"/>
    </source>
</evidence>
<evidence type="ECO:0000313" key="27">
    <source>
        <dbReference type="Proteomes" id="UP000827092"/>
    </source>
</evidence>
<dbReference type="Proteomes" id="UP000827092">
    <property type="component" value="Unassembled WGS sequence"/>
</dbReference>
<keyword evidence="13" id="KW-0966">Cell projection</keyword>
<keyword evidence="14" id="KW-0968">Cytoplasmic vesicle</keyword>
<comment type="similarity">
    <text evidence="5 20">Belongs to the LAMP family.</text>
</comment>
<feature type="region of interest" description="Disordered" evidence="21">
    <location>
        <begin position="96"/>
        <end position="133"/>
    </location>
</feature>
<dbReference type="EMBL" id="JAFNEN010000177">
    <property type="protein sequence ID" value="KAG8190689.1"/>
    <property type="molecule type" value="Genomic_DNA"/>
</dbReference>
<feature type="signal peptide" evidence="23">
    <location>
        <begin position="1"/>
        <end position="19"/>
    </location>
</feature>
<feature type="transmembrane region" description="Helical" evidence="22">
    <location>
        <begin position="292"/>
        <end position="314"/>
    </location>
</feature>
<dbReference type="GO" id="GO:0031902">
    <property type="term" value="C:late endosome membrane"/>
    <property type="evidence" value="ECO:0007669"/>
    <property type="project" value="TreeGrafter"/>
</dbReference>
<evidence type="ECO:0000256" key="18">
    <source>
        <dbReference type="ARBA" id="ARBA00074379"/>
    </source>
</evidence>
<evidence type="ECO:0000256" key="4">
    <source>
        <dbReference type="ARBA" id="ARBA00004279"/>
    </source>
</evidence>
<feature type="compositionally biased region" description="Low complexity" evidence="21">
    <location>
        <begin position="96"/>
        <end position="124"/>
    </location>
</feature>
<keyword evidence="7 23" id="KW-0732">Signal</keyword>
<evidence type="ECO:0000256" key="10">
    <source>
        <dbReference type="ARBA" id="ARBA00023018"/>
    </source>
</evidence>
<evidence type="ECO:0000313" key="26">
    <source>
        <dbReference type="EMBL" id="KAG8190689.1"/>
    </source>
</evidence>
<evidence type="ECO:0000259" key="25">
    <source>
        <dbReference type="Pfam" id="PF21222"/>
    </source>
</evidence>
<dbReference type="AlphaFoldDB" id="A0AAV6V486"/>
<reference evidence="26 27" key="1">
    <citation type="journal article" date="2022" name="Nat. Ecol. Evol.">
        <title>A masculinizing supergene underlies an exaggerated male reproductive morph in a spider.</title>
        <authorList>
            <person name="Hendrickx F."/>
            <person name="De Corte Z."/>
            <person name="Sonet G."/>
            <person name="Van Belleghem S.M."/>
            <person name="Kostlbacher S."/>
            <person name="Vangestel C."/>
        </authorList>
    </citation>
    <scope>NUCLEOTIDE SEQUENCE [LARGE SCALE GENOMIC DNA]</scope>
    <source>
        <strain evidence="26">W744_W776</strain>
    </source>
</reference>
<dbReference type="InterPro" id="IPR048524">
    <property type="entry name" value="Lamp2-like_TM"/>
</dbReference>
<sequence length="327" mass="35015">MKIHISFILFVLLIAGVCCQEDSTTTLLDTTTQATTDSTTVSTTVTDTTTASEDTTTKVVSTTTEAPATTTSVVTTQSPATTTSVVTTQSPATTTSVVTTQSPATTTSEVTTQKTTPKPTVAPTTPVPPTTKPPVAELGSWNVTEGNTTCIRADLKIRFMIPVNGREEYIALSPNATGEGSCNAFNGTQELQITDSEYILTFTFDKNDKEAYLKNVSLNFFLPEDTGIAYNDSKLFKVNVGNSYLCSNTETVPLLNVSMEIFQIHLQAYGSAGSENFGTAEECEADDKVNDLVPIAVGCCLLALVVIVLIAYFVGRRRSRQKGYQSV</sequence>
<evidence type="ECO:0000256" key="14">
    <source>
        <dbReference type="ARBA" id="ARBA00023329"/>
    </source>
</evidence>
<evidence type="ECO:0000256" key="12">
    <source>
        <dbReference type="ARBA" id="ARBA00023180"/>
    </source>
</evidence>
<evidence type="ECO:0000256" key="1">
    <source>
        <dbReference type="ARBA" id="ARBA00004151"/>
    </source>
</evidence>
<keyword evidence="9 22" id="KW-1133">Transmembrane helix</keyword>
<dbReference type="InterPro" id="IPR048528">
    <property type="entry name" value="Lamp2-like_luminal"/>
</dbReference>
<dbReference type="PANTHER" id="PTHR11506:SF35">
    <property type="entry name" value="LYSOSOME-ASSOCIATED MEMBRANE GLYCOPROTEIN 5"/>
    <property type="match status" value="1"/>
</dbReference>
<evidence type="ECO:0000256" key="16">
    <source>
        <dbReference type="ARBA" id="ARBA00053950"/>
    </source>
</evidence>
<evidence type="ECO:0000256" key="13">
    <source>
        <dbReference type="ARBA" id="ARBA00023273"/>
    </source>
</evidence>
<evidence type="ECO:0000259" key="24">
    <source>
        <dbReference type="Pfam" id="PF01299"/>
    </source>
</evidence>
<dbReference type="GO" id="GO:0005886">
    <property type="term" value="C:plasma membrane"/>
    <property type="evidence" value="ECO:0007669"/>
    <property type="project" value="UniProtKB-SubCell"/>
</dbReference>
<evidence type="ECO:0000256" key="17">
    <source>
        <dbReference type="ARBA" id="ARBA00060492"/>
    </source>
</evidence>
<dbReference type="GO" id="GO:0005765">
    <property type="term" value="C:lysosomal membrane"/>
    <property type="evidence" value="ECO:0007669"/>
    <property type="project" value="TreeGrafter"/>
</dbReference>
<evidence type="ECO:0000256" key="22">
    <source>
        <dbReference type="SAM" id="Phobius"/>
    </source>
</evidence>
<evidence type="ECO:0000256" key="3">
    <source>
        <dbReference type="ARBA" id="ARBA00004172"/>
    </source>
</evidence>
<evidence type="ECO:0000256" key="21">
    <source>
        <dbReference type="SAM" id="MobiDB-lite"/>
    </source>
</evidence>
<evidence type="ECO:0000256" key="19">
    <source>
        <dbReference type="ARBA" id="ARBA00076257"/>
    </source>
</evidence>
<evidence type="ECO:0000256" key="7">
    <source>
        <dbReference type="ARBA" id="ARBA00022729"/>
    </source>
</evidence>
<evidence type="ECO:0000256" key="11">
    <source>
        <dbReference type="ARBA" id="ARBA00023136"/>
    </source>
</evidence>
<dbReference type="GO" id="GO:0072594">
    <property type="term" value="P:establishment of protein localization to organelle"/>
    <property type="evidence" value="ECO:0007669"/>
    <property type="project" value="TreeGrafter"/>
</dbReference>
<feature type="domain" description="Lysosome-associated membrane glycoprotein 2-like luminal" evidence="24">
    <location>
        <begin position="137"/>
        <end position="269"/>
    </location>
</feature>
<feature type="disulfide bond" evidence="20">
    <location>
        <begin position="246"/>
        <end position="283"/>
    </location>
</feature>
<comment type="caution">
    <text evidence="20">Lacks conserved residue(s) required for the propagation of feature annotation.</text>
</comment>
<evidence type="ECO:0000256" key="15">
    <source>
        <dbReference type="ARBA" id="ARBA00029428"/>
    </source>
</evidence>